<dbReference type="AlphaFoldDB" id="A0A8J7YGA7"/>
<dbReference type="RefSeq" id="WP_220586736.1">
    <property type="nucleotide sequence ID" value="NZ_RKLQ01000001.1"/>
</dbReference>
<evidence type="ECO:0000313" key="1">
    <source>
        <dbReference type="EMBL" id="MBX0302499.1"/>
    </source>
</evidence>
<name>A0A8J7YGA7_9EURY</name>
<dbReference type="Pfam" id="PF20127">
    <property type="entry name" value="DUF6517"/>
    <property type="match status" value="1"/>
</dbReference>
<comment type="caution">
    <text evidence="1">The sequence shown here is derived from an EMBL/GenBank/DDBJ whole genome shotgun (WGS) entry which is preliminary data.</text>
</comment>
<reference evidence="1" key="1">
    <citation type="submission" date="2021-06" db="EMBL/GenBank/DDBJ databases">
        <title>Halomicroarcula sp. F24A a new haloarchaeum isolated from saline soil.</title>
        <authorList>
            <person name="Duran-Viseras A."/>
            <person name="Sanchez-Porro C."/>
            <person name="Ventosa A."/>
        </authorList>
    </citation>
    <scope>NUCLEOTIDE SEQUENCE</scope>
    <source>
        <strain evidence="1">F24A</strain>
    </source>
</reference>
<keyword evidence="2" id="KW-1185">Reference proteome</keyword>
<proteinExistence type="predicted"/>
<gene>
    <name evidence="1" type="ORF">EGD98_02310</name>
</gene>
<dbReference type="EMBL" id="RKLQ01000001">
    <property type="protein sequence ID" value="MBX0302499.1"/>
    <property type="molecule type" value="Genomic_DNA"/>
</dbReference>
<evidence type="ECO:0000313" key="2">
    <source>
        <dbReference type="Proteomes" id="UP000783863"/>
    </source>
</evidence>
<organism evidence="1 2">
    <name type="scientific">Haloarcula salinisoli</name>
    <dbReference type="NCBI Taxonomy" id="2487746"/>
    <lineage>
        <taxon>Archaea</taxon>
        <taxon>Methanobacteriati</taxon>
        <taxon>Methanobacteriota</taxon>
        <taxon>Stenosarchaea group</taxon>
        <taxon>Halobacteria</taxon>
        <taxon>Halobacteriales</taxon>
        <taxon>Haloarculaceae</taxon>
        <taxon>Haloarcula</taxon>
    </lineage>
</organism>
<dbReference type="Proteomes" id="UP000783863">
    <property type="component" value="Unassembled WGS sequence"/>
</dbReference>
<protein>
    <submittedName>
        <fullName evidence="1">Uncharacterized protein</fullName>
    </submittedName>
</protein>
<dbReference type="InterPro" id="IPR045396">
    <property type="entry name" value="DUF6517"/>
</dbReference>
<sequence length="203" mass="22315">MAPDAAEPDVPEAQLARGGWELTDERVETVFRLSRATVVGATRLYDDVRTREAAASAAGLDHQWRFFFATALTFRPSLAPGIGPMMILPTVRSEAQSAFAEELRERGFEDVSRGRKERIRTDGGDKLHLRSYTADLPLASLGTTLSVTGWVGVWHADGFRIAAGAYPDQPVGEMLDLDDPDEPLTRSAAAYRDELLELIRAVE</sequence>
<accession>A0A8J7YGA7</accession>